<dbReference type="GO" id="GO:0003964">
    <property type="term" value="F:RNA-directed DNA polymerase activity"/>
    <property type="evidence" value="ECO:0007669"/>
    <property type="project" value="UniProtKB-KW"/>
</dbReference>
<evidence type="ECO:0000259" key="1">
    <source>
        <dbReference type="Pfam" id="PF13966"/>
    </source>
</evidence>
<dbReference type="Pfam" id="PF13966">
    <property type="entry name" value="zf-RVT"/>
    <property type="match status" value="1"/>
</dbReference>
<keyword evidence="2" id="KW-0695">RNA-directed DNA polymerase</keyword>
<sequence length="181" mass="20424">MIACYGDGDIAVNTRCQQLISMGKIYTPCIRVWSIKVTPSVQLFVFLLLNGRISTQDMLLRKGLQVVPGCALCGSNTVETALHLFFQCSFACQFWSEMSRVTAMPNPSLKDTVLESILATCKGFDGASKRGWEVLTLLSLWTLWCERNHRIFRGKQRPVQILVQKVLQEERYLNGFATPIT</sequence>
<proteinExistence type="predicted"/>
<evidence type="ECO:0000313" key="3">
    <source>
        <dbReference type="Proteomes" id="UP001140206"/>
    </source>
</evidence>
<gene>
    <name evidence="2" type="ORF">LUZ62_045097</name>
</gene>
<comment type="caution">
    <text evidence="2">The sequence shown here is derived from an EMBL/GenBank/DDBJ whole genome shotgun (WGS) entry which is preliminary data.</text>
</comment>
<dbReference type="AlphaFoldDB" id="A0AAV8FR12"/>
<reference evidence="2" key="1">
    <citation type="submission" date="2022-08" db="EMBL/GenBank/DDBJ databases">
        <authorList>
            <person name="Marques A."/>
        </authorList>
    </citation>
    <scope>NUCLEOTIDE SEQUENCE</scope>
    <source>
        <strain evidence="2">RhyPub2mFocal</strain>
        <tissue evidence="2">Leaves</tissue>
    </source>
</reference>
<feature type="domain" description="Reverse transcriptase zinc-binding" evidence="1">
    <location>
        <begin position="31"/>
        <end position="95"/>
    </location>
</feature>
<dbReference type="InterPro" id="IPR026960">
    <property type="entry name" value="RVT-Znf"/>
</dbReference>
<dbReference type="Proteomes" id="UP001140206">
    <property type="component" value="Chromosome 2"/>
</dbReference>
<accession>A0AAV8FR12</accession>
<organism evidence="2 3">
    <name type="scientific">Rhynchospora pubera</name>
    <dbReference type="NCBI Taxonomy" id="906938"/>
    <lineage>
        <taxon>Eukaryota</taxon>
        <taxon>Viridiplantae</taxon>
        <taxon>Streptophyta</taxon>
        <taxon>Embryophyta</taxon>
        <taxon>Tracheophyta</taxon>
        <taxon>Spermatophyta</taxon>
        <taxon>Magnoliopsida</taxon>
        <taxon>Liliopsida</taxon>
        <taxon>Poales</taxon>
        <taxon>Cyperaceae</taxon>
        <taxon>Cyperoideae</taxon>
        <taxon>Rhynchosporeae</taxon>
        <taxon>Rhynchospora</taxon>
    </lineage>
</organism>
<protein>
    <submittedName>
        <fullName evidence="2">RNA-directed DNA polymerase (Reverse transcriptase)-related family protein</fullName>
    </submittedName>
</protein>
<keyword evidence="3" id="KW-1185">Reference proteome</keyword>
<evidence type="ECO:0000313" key="2">
    <source>
        <dbReference type="EMBL" id="KAJ4793851.1"/>
    </source>
</evidence>
<keyword evidence="2" id="KW-0548">Nucleotidyltransferase</keyword>
<keyword evidence="2" id="KW-0808">Transferase</keyword>
<dbReference type="EMBL" id="JAMFTS010000002">
    <property type="protein sequence ID" value="KAJ4793851.1"/>
    <property type="molecule type" value="Genomic_DNA"/>
</dbReference>
<name>A0AAV8FR12_9POAL</name>